<proteinExistence type="predicted"/>
<organism evidence="2 3">
    <name type="scientific">Macrostomum lignano</name>
    <dbReference type="NCBI Taxonomy" id="282301"/>
    <lineage>
        <taxon>Eukaryota</taxon>
        <taxon>Metazoa</taxon>
        <taxon>Spiralia</taxon>
        <taxon>Lophotrochozoa</taxon>
        <taxon>Platyhelminthes</taxon>
        <taxon>Rhabditophora</taxon>
        <taxon>Macrostomorpha</taxon>
        <taxon>Macrostomida</taxon>
        <taxon>Macrostomidae</taxon>
        <taxon>Macrostomum</taxon>
    </lineage>
</organism>
<feature type="region of interest" description="Disordered" evidence="1">
    <location>
        <begin position="434"/>
        <end position="453"/>
    </location>
</feature>
<evidence type="ECO:0000313" key="3">
    <source>
        <dbReference type="WBParaSite" id="maker-unitig_42856-snap-gene-0.2-mRNA-1"/>
    </source>
</evidence>
<name>A0A1I8FQ54_9PLAT</name>
<sequence>FCPPQWQRQLQRQLRRELPRLRSARRKLPVEAKVSQAEADQHAASPDSGAAAAAAAAFGAACHAELARLATLLRHFGCRPPEPPSPGNRCQFRSATARCVGLLALRTSALPAGSAASSVGGGGGCVGCQRWLTHSASGQAAEAADDVRVEAQQRQAGARRKPRNFAEDLKTRSHLSNPAGGGYAHQLVLLPSRFCAVSAAAEVAAEAGLTRPSQRAGQGDAAHPADAGGAGRGERGAQEEQPVQSDGHEQPGAEGCGHPISLGQEADGPAGVVQVGLRERQEQQEQQEVVGRQQSQAGVRQCRRTGWRPEHAKVEQVEPRPRSSWRHSGSPAARSWRHPPRISRRQQSHVQGNAPRNPLTPDNLEKVQDGLRNFLVGQVMRIDLQGAAGVGLLRRAPAGGGQRGGHKKQDAFSRSFVREEKQRLRIKELAPTNLRTSASSGGESKQLKKFTDQETAVNARRRVLLMNPLRRELEKEDGRLETASALGVARVRVIEDRIEKEKERDEGAGSRSSWAASAKIQSWFRTSWSEEPRAFGQEEEEGKKAKGKGKKGGKKKK</sequence>
<feature type="compositionally biased region" description="Basic residues" evidence="1">
    <location>
        <begin position="545"/>
        <end position="557"/>
    </location>
</feature>
<dbReference type="AlphaFoldDB" id="A0A1I8FQ54"/>
<dbReference type="Proteomes" id="UP000095280">
    <property type="component" value="Unplaced"/>
</dbReference>
<keyword evidence="2" id="KW-1185">Reference proteome</keyword>
<reference evidence="3" key="1">
    <citation type="submission" date="2016-11" db="UniProtKB">
        <authorList>
            <consortium name="WormBaseParasite"/>
        </authorList>
    </citation>
    <scope>IDENTIFICATION</scope>
</reference>
<dbReference type="WBParaSite" id="maker-unitig_42856-snap-gene-0.2-mRNA-1">
    <property type="protein sequence ID" value="maker-unitig_42856-snap-gene-0.2-mRNA-1"/>
    <property type="gene ID" value="maker-unitig_42856-snap-gene-0.2"/>
</dbReference>
<feature type="compositionally biased region" description="Polar residues" evidence="1">
    <location>
        <begin position="434"/>
        <end position="443"/>
    </location>
</feature>
<accession>A0A1I8FQ54</accession>
<feature type="region of interest" description="Disordered" evidence="1">
    <location>
        <begin position="530"/>
        <end position="557"/>
    </location>
</feature>
<feature type="compositionally biased region" description="Low complexity" evidence="1">
    <location>
        <begin position="284"/>
        <end position="294"/>
    </location>
</feature>
<evidence type="ECO:0000313" key="2">
    <source>
        <dbReference type="Proteomes" id="UP000095280"/>
    </source>
</evidence>
<evidence type="ECO:0000256" key="1">
    <source>
        <dbReference type="SAM" id="MobiDB-lite"/>
    </source>
</evidence>
<protein>
    <submittedName>
        <fullName evidence="3">Ribosome biogenesis protein NOP53</fullName>
    </submittedName>
</protein>
<feature type="region of interest" description="Disordered" evidence="1">
    <location>
        <begin position="283"/>
        <end position="364"/>
    </location>
</feature>
<feature type="compositionally biased region" description="Low complexity" evidence="1">
    <location>
        <begin position="216"/>
        <end position="227"/>
    </location>
</feature>
<feature type="compositionally biased region" description="Basic and acidic residues" evidence="1">
    <location>
        <begin position="497"/>
        <end position="508"/>
    </location>
</feature>
<feature type="region of interest" description="Disordered" evidence="1">
    <location>
        <begin position="149"/>
        <end position="178"/>
    </location>
</feature>
<feature type="region of interest" description="Disordered" evidence="1">
    <location>
        <begin position="209"/>
        <end position="267"/>
    </location>
</feature>
<feature type="compositionally biased region" description="Basic and acidic residues" evidence="1">
    <location>
        <begin position="307"/>
        <end position="321"/>
    </location>
</feature>
<feature type="compositionally biased region" description="Basic residues" evidence="1">
    <location>
        <begin position="335"/>
        <end position="347"/>
    </location>
</feature>
<feature type="region of interest" description="Disordered" evidence="1">
    <location>
        <begin position="497"/>
        <end position="517"/>
    </location>
</feature>